<reference evidence="11 12" key="1">
    <citation type="submission" date="2018-06" db="EMBL/GenBank/DDBJ databases">
        <authorList>
            <consortium name="Pathogen Informatics"/>
            <person name="Doyle S."/>
        </authorList>
    </citation>
    <scope>NUCLEOTIDE SEQUENCE [LARGE SCALE GENOMIC DNA]</scope>
    <source>
        <strain evidence="11 12">NCTC12020</strain>
    </source>
</reference>
<evidence type="ECO:0000256" key="9">
    <source>
        <dbReference type="ARBA" id="ARBA00023310"/>
    </source>
</evidence>
<sequence>MSSAQDLRKRIKSVSNTQQITKAMKMVASARLRRAQTKAKSTEPYAEKLGQILNNVASTLDSEVLATYPLMQVREVNRTCYILVGADKGLAGAYTSNLIKFFLQATEGKEASAFETITVGRKPTDFLQYHHYGITHSHVGFSDKPEYSHARQIVQEATKLFLEGAVDEVILIYTHFVNSLTQNVQSLKLLPIETESHVEGELNELYIYEPNVETIYNQLLPKYLEITMYNALLQASASELGARMTAMTSATDNAGELISTLNLEYNKLRQAGITNEISEIVGGANALQ</sequence>
<dbReference type="Gene3D" id="3.40.1380.10">
    <property type="match status" value="1"/>
</dbReference>
<comment type="subunit">
    <text evidence="10">F-type ATPases have 2 components, CF(1) - the catalytic core - and CF(0) - the membrane proton channel. CF(1) has five subunits: alpha(3), beta(3), gamma(1), delta(1), epsilon(1). CF(0) has three main subunits: a, b and c.</text>
</comment>
<evidence type="ECO:0000313" key="11">
    <source>
        <dbReference type="EMBL" id="SUP43555.1"/>
    </source>
</evidence>
<accession>A0A380NMM5</accession>
<keyword evidence="12" id="KW-1185">Reference proteome</keyword>
<dbReference type="GO" id="GO:0042777">
    <property type="term" value="P:proton motive force-driven plasma membrane ATP synthesis"/>
    <property type="evidence" value="ECO:0007669"/>
    <property type="project" value="UniProtKB-UniRule"/>
</dbReference>
<keyword evidence="4 10" id="KW-0813">Transport</keyword>
<comment type="similarity">
    <text evidence="3 10">Belongs to the ATPase gamma chain family.</text>
</comment>
<dbReference type="AlphaFoldDB" id="A0A380NMM5"/>
<comment type="subcellular location">
    <subcellularLocation>
        <location evidence="10">Cell membrane</location>
        <topology evidence="10">Peripheral membrane protein</topology>
    </subcellularLocation>
    <subcellularLocation>
        <location evidence="2">Membrane</location>
        <topology evidence="2">Peripheral membrane protein</topology>
    </subcellularLocation>
</comment>
<dbReference type="PANTHER" id="PTHR11693">
    <property type="entry name" value="ATP SYNTHASE GAMMA CHAIN"/>
    <property type="match status" value="1"/>
</dbReference>
<keyword evidence="7 10" id="KW-0472">Membrane</keyword>
<dbReference type="PROSITE" id="PS00153">
    <property type="entry name" value="ATPASE_GAMMA"/>
    <property type="match status" value="1"/>
</dbReference>
<evidence type="ECO:0000256" key="7">
    <source>
        <dbReference type="ARBA" id="ARBA00023136"/>
    </source>
</evidence>
<comment type="function">
    <text evidence="1 10">Produces ATP from ADP in the presence of a proton gradient across the membrane. The gamma chain is believed to be important in regulating ATPase activity and the flow of protons through the CF(0) complex.</text>
</comment>
<evidence type="ECO:0000256" key="3">
    <source>
        <dbReference type="ARBA" id="ARBA00007681"/>
    </source>
</evidence>
<dbReference type="Gene3D" id="1.10.287.80">
    <property type="entry name" value="ATP synthase, gamma subunit, helix hairpin domain"/>
    <property type="match status" value="1"/>
</dbReference>
<dbReference type="PRINTS" id="PR00126">
    <property type="entry name" value="ATPASEGAMMA"/>
</dbReference>
<evidence type="ECO:0000256" key="8">
    <source>
        <dbReference type="ARBA" id="ARBA00023196"/>
    </source>
</evidence>
<dbReference type="HAMAP" id="MF_00815">
    <property type="entry name" value="ATP_synth_gamma_bact"/>
    <property type="match status" value="1"/>
</dbReference>
<dbReference type="PANTHER" id="PTHR11693:SF22">
    <property type="entry name" value="ATP SYNTHASE SUBUNIT GAMMA, MITOCHONDRIAL"/>
    <property type="match status" value="1"/>
</dbReference>
<keyword evidence="5 10" id="KW-0375">Hydrogen ion transport</keyword>
<keyword evidence="10" id="KW-1003">Cell membrane</keyword>
<dbReference type="Proteomes" id="UP000255367">
    <property type="component" value="Unassembled WGS sequence"/>
</dbReference>
<dbReference type="InterPro" id="IPR035968">
    <property type="entry name" value="ATP_synth_F1_ATPase_gsu"/>
</dbReference>
<dbReference type="RefSeq" id="WP_115310377.1">
    <property type="nucleotide sequence ID" value="NZ_UHIO01000001.1"/>
</dbReference>
<name>A0A380NMM5_9FIRM</name>
<evidence type="ECO:0000256" key="4">
    <source>
        <dbReference type="ARBA" id="ARBA00022448"/>
    </source>
</evidence>
<evidence type="ECO:0000256" key="5">
    <source>
        <dbReference type="ARBA" id="ARBA00022781"/>
    </source>
</evidence>
<dbReference type="InterPro" id="IPR000131">
    <property type="entry name" value="ATP_synth_F1_gsu"/>
</dbReference>
<dbReference type="OrthoDB" id="9812769at2"/>
<dbReference type="EMBL" id="UHIO01000001">
    <property type="protein sequence ID" value="SUP43555.1"/>
    <property type="molecule type" value="Genomic_DNA"/>
</dbReference>
<dbReference type="InterPro" id="IPR023632">
    <property type="entry name" value="ATP_synth_F1_gsu_CS"/>
</dbReference>
<dbReference type="Pfam" id="PF00231">
    <property type="entry name" value="ATP-synt"/>
    <property type="match status" value="1"/>
</dbReference>
<keyword evidence="6 10" id="KW-0406">Ion transport</keyword>
<dbReference type="GO" id="GO:0046933">
    <property type="term" value="F:proton-transporting ATP synthase activity, rotational mechanism"/>
    <property type="evidence" value="ECO:0007669"/>
    <property type="project" value="UniProtKB-UniRule"/>
</dbReference>
<evidence type="ECO:0000256" key="6">
    <source>
        <dbReference type="ARBA" id="ARBA00023065"/>
    </source>
</evidence>
<dbReference type="GO" id="GO:0045259">
    <property type="term" value="C:proton-transporting ATP synthase complex"/>
    <property type="evidence" value="ECO:0007669"/>
    <property type="project" value="UniProtKB-KW"/>
</dbReference>
<evidence type="ECO:0000256" key="10">
    <source>
        <dbReference type="HAMAP-Rule" id="MF_00815"/>
    </source>
</evidence>
<evidence type="ECO:0000313" key="12">
    <source>
        <dbReference type="Proteomes" id="UP000255367"/>
    </source>
</evidence>
<dbReference type="GO" id="GO:0005886">
    <property type="term" value="C:plasma membrane"/>
    <property type="evidence" value="ECO:0007669"/>
    <property type="project" value="UniProtKB-SubCell"/>
</dbReference>
<proteinExistence type="inferred from homology"/>
<dbReference type="GO" id="GO:0005524">
    <property type="term" value="F:ATP binding"/>
    <property type="evidence" value="ECO:0007669"/>
    <property type="project" value="UniProtKB-UniRule"/>
</dbReference>
<dbReference type="NCBIfam" id="TIGR01146">
    <property type="entry name" value="ATPsyn_F1gamma"/>
    <property type="match status" value="1"/>
</dbReference>
<dbReference type="SUPFAM" id="SSF52943">
    <property type="entry name" value="ATP synthase (F1-ATPase), gamma subunit"/>
    <property type="match status" value="1"/>
</dbReference>
<protein>
    <recommendedName>
        <fullName evidence="10">ATP synthase gamma chain</fullName>
    </recommendedName>
    <alternativeName>
        <fullName evidence="10">ATP synthase F1 sector gamma subunit</fullName>
    </alternativeName>
    <alternativeName>
        <fullName evidence="10">F-ATPase gamma subunit</fullName>
    </alternativeName>
</protein>
<evidence type="ECO:0000256" key="1">
    <source>
        <dbReference type="ARBA" id="ARBA00003456"/>
    </source>
</evidence>
<gene>
    <name evidence="10 11" type="primary">atpG</name>
    <name evidence="11" type="ORF">NCTC12020_01217</name>
</gene>
<dbReference type="CDD" id="cd12151">
    <property type="entry name" value="F1-ATPase_gamma"/>
    <property type="match status" value="1"/>
</dbReference>
<keyword evidence="9 10" id="KW-0066">ATP synthesis</keyword>
<organism evidence="11 12">
    <name type="scientific">Veillonella criceti</name>
    <dbReference type="NCBI Taxonomy" id="103891"/>
    <lineage>
        <taxon>Bacteria</taxon>
        <taxon>Bacillati</taxon>
        <taxon>Bacillota</taxon>
        <taxon>Negativicutes</taxon>
        <taxon>Veillonellales</taxon>
        <taxon>Veillonellaceae</taxon>
        <taxon>Veillonella</taxon>
    </lineage>
</organism>
<keyword evidence="8 10" id="KW-0139">CF(1)</keyword>
<evidence type="ECO:0000256" key="2">
    <source>
        <dbReference type="ARBA" id="ARBA00004170"/>
    </source>
</evidence>